<comment type="caution">
    <text evidence="4">The sequence shown here is derived from an EMBL/GenBank/DDBJ whole genome shotgun (WGS) entry which is preliminary data.</text>
</comment>
<dbReference type="AlphaFoldDB" id="A0A244EKW0"/>
<dbReference type="InterPro" id="IPR045584">
    <property type="entry name" value="Pilin-like"/>
</dbReference>
<dbReference type="GO" id="GO:0043107">
    <property type="term" value="P:type IV pilus-dependent motility"/>
    <property type="evidence" value="ECO:0007669"/>
    <property type="project" value="TreeGrafter"/>
</dbReference>
<proteinExistence type="inferred from homology"/>
<dbReference type="SUPFAM" id="SSF54523">
    <property type="entry name" value="Pili subunits"/>
    <property type="match status" value="1"/>
</dbReference>
<dbReference type="Gene3D" id="3.30.700.10">
    <property type="entry name" value="Glycoprotein, Type 4 Pilin"/>
    <property type="match status" value="1"/>
</dbReference>
<dbReference type="NCBIfam" id="TIGR02532">
    <property type="entry name" value="IV_pilin_GFxxxE"/>
    <property type="match status" value="1"/>
</dbReference>
<reference evidence="4 5" key="1">
    <citation type="submission" date="2017-01" db="EMBL/GenBank/DDBJ databases">
        <authorList>
            <person name="Mah S.A."/>
            <person name="Swanson W.J."/>
            <person name="Moy G.W."/>
            <person name="Vacquier V.D."/>
        </authorList>
    </citation>
    <scope>NUCLEOTIDE SEQUENCE [LARGE SCALE GENOMIC DNA]</scope>
    <source>
        <strain evidence="4">PDD-32b-74</strain>
    </source>
</reference>
<dbReference type="OrthoDB" id="115249at2"/>
<dbReference type="InterPro" id="IPR012902">
    <property type="entry name" value="N_methyl_site"/>
</dbReference>
<evidence type="ECO:0000313" key="4">
    <source>
        <dbReference type="EMBL" id="OUM05116.1"/>
    </source>
</evidence>
<keyword evidence="3" id="KW-0472">Membrane</keyword>
<evidence type="ECO:0000256" key="3">
    <source>
        <dbReference type="SAM" id="Phobius"/>
    </source>
</evidence>
<name>A0A244EKW0_PSESX</name>
<accession>A0A244EKW0</accession>
<gene>
    <name evidence="4" type="ORF">BW686_23210</name>
</gene>
<keyword evidence="2" id="KW-0488">Methylation</keyword>
<keyword evidence="3" id="KW-0812">Transmembrane</keyword>
<dbReference type="PANTHER" id="PTHR30093">
    <property type="entry name" value="GENERAL SECRETION PATHWAY PROTEIN G"/>
    <property type="match status" value="1"/>
</dbReference>
<dbReference type="Pfam" id="PF07963">
    <property type="entry name" value="N_methyl"/>
    <property type="match status" value="1"/>
</dbReference>
<evidence type="ECO:0000313" key="5">
    <source>
        <dbReference type="Proteomes" id="UP000195128"/>
    </source>
</evidence>
<evidence type="ECO:0000256" key="1">
    <source>
        <dbReference type="ARBA" id="ARBA00005233"/>
    </source>
</evidence>
<dbReference type="PROSITE" id="PS00409">
    <property type="entry name" value="PROKAR_NTER_METHYL"/>
    <property type="match status" value="1"/>
</dbReference>
<dbReference type="PANTHER" id="PTHR30093:SF34">
    <property type="entry name" value="PREPILIN PEPTIDASE-DEPENDENT PROTEIN D"/>
    <property type="match status" value="1"/>
</dbReference>
<keyword evidence="3" id="KW-1133">Transmembrane helix</keyword>
<protein>
    <submittedName>
        <fullName evidence="4">Type IV pilin</fullName>
    </submittedName>
</protein>
<dbReference type="Proteomes" id="UP000195128">
    <property type="component" value="Unassembled WGS sequence"/>
</dbReference>
<dbReference type="GO" id="GO:0044096">
    <property type="term" value="C:type IV pilus"/>
    <property type="evidence" value="ECO:0007669"/>
    <property type="project" value="TreeGrafter"/>
</dbReference>
<evidence type="ECO:0000256" key="2">
    <source>
        <dbReference type="ARBA" id="ARBA00022481"/>
    </source>
</evidence>
<dbReference type="EMBL" id="MTSA01000022">
    <property type="protein sequence ID" value="OUM05116.1"/>
    <property type="molecule type" value="Genomic_DNA"/>
</dbReference>
<organism evidence="4 5">
    <name type="scientific">Pseudomonas syringae</name>
    <dbReference type="NCBI Taxonomy" id="317"/>
    <lineage>
        <taxon>Bacteria</taxon>
        <taxon>Pseudomonadati</taxon>
        <taxon>Pseudomonadota</taxon>
        <taxon>Gammaproteobacteria</taxon>
        <taxon>Pseudomonadales</taxon>
        <taxon>Pseudomonadaceae</taxon>
        <taxon>Pseudomonas</taxon>
    </lineage>
</organism>
<feature type="transmembrane region" description="Helical" evidence="3">
    <location>
        <begin position="6"/>
        <end position="27"/>
    </location>
</feature>
<sequence>MNVQKGFTLIELMIVVAIVGILAAVAIPQYQNYVARANGASAVATLDAAKTQVGINAQEGLSTALCTNVTMPANGTCNATTGVLVSPSVGNGTSATTATLTPSLAAVGAITWTCAVSNAKSASSTCAGPAAAATTTP</sequence>
<dbReference type="RefSeq" id="WP_084919875.1">
    <property type="nucleotide sequence ID" value="NZ_MTSA01000022.1"/>
</dbReference>
<comment type="similarity">
    <text evidence="1">Belongs to the N-Me-Phe pilin family.</text>
</comment>